<evidence type="ECO:0000313" key="8">
    <source>
        <dbReference type="EMBL" id="MCT7378097.1"/>
    </source>
</evidence>
<feature type="transmembrane region" description="Helical" evidence="7">
    <location>
        <begin position="63"/>
        <end position="87"/>
    </location>
</feature>
<reference evidence="8 9" key="1">
    <citation type="submission" date="2022-09" db="EMBL/GenBank/DDBJ databases">
        <title>Chelativorans salina sp. nov., a novel slightly halophilic bacterium isolated from a saline lake sediment enrichment.</title>
        <authorList>
            <person name="Gao L."/>
            <person name="Fang B.-Z."/>
            <person name="Li W.-J."/>
        </authorList>
    </citation>
    <scope>NUCLEOTIDE SEQUENCE [LARGE SCALE GENOMIC DNA]</scope>
    <source>
        <strain evidence="8 9">EGI FJ00035</strain>
    </source>
</reference>
<sequence length="423" mass="45330">MEDRLSPADTSPVAAKELVAGRRRPRLAKRSLFFGAAFVSAIGYIDPGNYATNIEAGAHYGHMLLWVVVWANLIAVLVQLLSSKLGLATGASLAEVLRAHLPPWARWAYWIQAEILAVATDLAEFVGAALGFKLLFDLTLFEGAVLTGIASWAILSIERRGLKPLELVIGSMLAAVALIYVLELAFSHPAPKALLEGALVPTLSGENSLYLAAGILGATVMPHVIYLHSALSRSDAQTFATTSRKKLWWWSRWDVGIAMAIASFVNFAMLAMAAAVFHPVHSDLAGIETAYRTLEPLAGPFAARIFGLSLIIAGLASTVVGTLAGQEVMQGFVGFRIPLLVRRAVTMAPSFMVILAGFDVTRVLVLSQVVLSFGIAFALIPLVIFTSRPTLMGDLANRRMTNALAWTAVVIVVALNIVLMVTT</sequence>
<evidence type="ECO:0000256" key="2">
    <source>
        <dbReference type="ARBA" id="ARBA00022448"/>
    </source>
</evidence>
<evidence type="ECO:0000256" key="1">
    <source>
        <dbReference type="ARBA" id="ARBA00004141"/>
    </source>
</evidence>
<dbReference type="PRINTS" id="PR00447">
    <property type="entry name" value="NATRESASSCMP"/>
</dbReference>
<dbReference type="PANTHER" id="PTHR11706">
    <property type="entry name" value="SOLUTE CARRIER PROTEIN FAMILY 11 MEMBER"/>
    <property type="match status" value="1"/>
</dbReference>
<dbReference type="NCBIfam" id="NF001923">
    <property type="entry name" value="PRK00701.1"/>
    <property type="match status" value="1"/>
</dbReference>
<keyword evidence="9" id="KW-1185">Reference proteome</keyword>
<keyword evidence="4" id="KW-0769">Symport</keyword>
<keyword evidence="3 7" id="KW-0812">Transmembrane</keyword>
<accession>A0ABT2LUA7</accession>
<feature type="transmembrane region" description="Helical" evidence="7">
    <location>
        <begin position="138"/>
        <end position="155"/>
    </location>
</feature>
<dbReference type="PANTHER" id="PTHR11706:SF33">
    <property type="entry name" value="NATURAL RESISTANCE-ASSOCIATED MACROPHAGE PROTEIN 2"/>
    <property type="match status" value="1"/>
</dbReference>
<evidence type="ECO:0000256" key="4">
    <source>
        <dbReference type="ARBA" id="ARBA00022847"/>
    </source>
</evidence>
<proteinExistence type="predicted"/>
<dbReference type="NCBIfam" id="NF037982">
    <property type="entry name" value="Nramp_1"/>
    <property type="match status" value="1"/>
</dbReference>
<evidence type="ECO:0000256" key="7">
    <source>
        <dbReference type="SAM" id="Phobius"/>
    </source>
</evidence>
<dbReference type="Proteomes" id="UP001320831">
    <property type="component" value="Unassembled WGS sequence"/>
</dbReference>
<keyword evidence="2" id="KW-0813">Transport</keyword>
<keyword evidence="5 7" id="KW-1133">Transmembrane helix</keyword>
<keyword evidence="6 7" id="KW-0472">Membrane</keyword>
<name>A0ABT2LUA7_9HYPH</name>
<evidence type="ECO:0000313" key="9">
    <source>
        <dbReference type="Proteomes" id="UP001320831"/>
    </source>
</evidence>
<dbReference type="Pfam" id="PF01566">
    <property type="entry name" value="Nramp"/>
    <property type="match status" value="1"/>
</dbReference>
<evidence type="ECO:0000256" key="3">
    <source>
        <dbReference type="ARBA" id="ARBA00022692"/>
    </source>
</evidence>
<feature type="transmembrane region" description="Helical" evidence="7">
    <location>
        <begin position="32"/>
        <end position="51"/>
    </location>
</feature>
<feature type="transmembrane region" description="Helical" evidence="7">
    <location>
        <begin position="404"/>
        <end position="422"/>
    </location>
</feature>
<gene>
    <name evidence="8" type="ORF">N5A92_24065</name>
</gene>
<feature type="transmembrane region" description="Helical" evidence="7">
    <location>
        <begin position="301"/>
        <end position="325"/>
    </location>
</feature>
<evidence type="ECO:0000256" key="5">
    <source>
        <dbReference type="ARBA" id="ARBA00022989"/>
    </source>
</evidence>
<organism evidence="8 9">
    <name type="scientific">Chelativorans salis</name>
    <dbReference type="NCBI Taxonomy" id="2978478"/>
    <lineage>
        <taxon>Bacteria</taxon>
        <taxon>Pseudomonadati</taxon>
        <taxon>Pseudomonadota</taxon>
        <taxon>Alphaproteobacteria</taxon>
        <taxon>Hyphomicrobiales</taxon>
        <taxon>Phyllobacteriaceae</taxon>
        <taxon>Chelativorans</taxon>
    </lineage>
</organism>
<feature type="transmembrane region" description="Helical" evidence="7">
    <location>
        <begin position="208"/>
        <end position="227"/>
    </location>
</feature>
<comment type="subcellular location">
    <subcellularLocation>
        <location evidence="1">Membrane</location>
        <topology evidence="1">Multi-pass membrane protein</topology>
    </subcellularLocation>
</comment>
<dbReference type="EMBL" id="JAOCZP010000011">
    <property type="protein sequence ID" value="MCT7378097.1"/>
    <property type="molecule type" value="Genomic_DNA"/>
</dbReference>
<feature type="transmembrane region" description="Helical" evidence="7">
    <location>
        <begin position="107"/>
        <end position="132"/>
    </location>
</feature>
<comment type="caution">
    <text evidence="8">The sequence shown here is derived from an EMBL/GenBank/DDBJ whole genome shotgun (WGS) entry which is preliminary data.</text>
</comment>
<feature type="transmembrane region" description="Helical" evidence="7">
    <location>
        <begin position="364"/>
        <end position="384"/>
    </location>
</feature>
<feature type="transmembrane region" description="Helical" evidence="7">
    <location>
        <begin position="167"/>
        <end position="188"/>
    </location>
</feature>
<dbReference type="NCBIfam" id="TIGR01197">
    <property type="entry name" value="nramp"/>
    <property type="match status" value="1"/>
</dbReference>
<evidence type="ECO:0000256" key="6">
    <source>
        <dbReference type="ARBA" id="ARBA00023136"/>
    </source>
</evidence>
<feature type="transmembrane region" description="Helical" evidence="7">
    <location>
        <begin position="255"/>
        <end position="281"/>
    </location>
</feature>
<dbReference type="InterPro" id="IPR001046">
    <property type="entry name" value="NRAMP_fam"/>
</dbReference>
<protein>
    <submittedName>
        <fullName evidence="8">Nramp family divalent metal transporter</fullName>
    </submittedName>
</protein>